<sequence length="141" mass="16040">MEIGDYFQRYAWAYQVLDDQVWCSTFATEDRRAYDLYVALSPDWIHFAVSPFLPAVQPACRARLYATLLALNQQMRLAYFGLDEDGDVNLLAELPRSGFSYAAFAQTLDTLRHYAARLGGELMRLATEPDYRSPALPAESD</sequence>
<evidence type="ECO:0000313" key="2">
    <source>
        <dbReference type="Proteomes" id="UP000317371"/>
    </source>
</evidence>
<gene>
    <name evidence="1" type="ORF">FKZ61_21690</name>
</gene>
<reference evidence="1 2" key="1">
    <citation type="submission" date="2019-06" db="EMBL/GenBank/DDBJ databases">
        <title>Genome sequence of Litorilinea aerophila BAA-2444.</title>
        <authorList>
            <person name="Maclea K.S."/>
            <person name="Maurais E.G."/>
            <person name="Iannazzi L.C."/>
        </authorList>
    </citation>
    <scope>NUCLEOTIDE SEQUENCE [LARGE SCALE GENOMIC DNA]</scope>
    <source>
        <strain evidence="1 2">ATCC BAA-2444</strain>
    </source>
</reference>
<evidence type="ECO:0000313" key="1">
    <source>
        <dbReference type="EMBL" id="TQE93402.1"/>
    </source>
</evidence>
<keyword evidence="2" id="KW-1185">Reference proteome</keyword>
<comment type="caution">
    <text evidence="1">The sequence shown here is derived from an EMBL/GenBank/DDBJ whole genome shotgun (WGS) entry which is preliminary data.</text>
</comment>
<protein>
    <submittedName>
        <fullName evidence="1">Type III secretion system chaperone</fullName>
    </submittedName>
</protein>
<dbReference type="SUPFAM" id="SSF69635">
    <property type="entry name" value="Type III secretory system chaperone-like"/>
    <property type="match status" value="1"/>
</dbReference>
<proteinExistence type="predicted"/>
<dbReference type="OrthoDB" id="3078481at2"/>
<dbReference type="AlphaFoldDB" id="A0A540V9J7"/>
<dbReference type="InterPro" id="IPR019660">
    <property type="entry name" value="Put_sensory_transdc_reg_YbjN"/>
</dbReference>
<dbReference type="EMBL" id="VIGC01000041">
    <property type="protein sequence ID" value="TQE93402.1"/>
    <property type="molecule type" value="Genomic_DNA"/>
</dbReference>
<dbReference type="Pfam" id="PF10722">
    <property type="entry name" value="YbjN"/>
    <property type="match status" value="1"/>
</dbReference>
<dbReference type="InParanoid" id="A0A540V9J7"/>
<dbReference type="Gene3D" id="3.30.1460.10">
    <property type="match status" value="1"/>
</dbReference>
<organism evidence="1 2">
    <name type="scientific">Litorilinea aerophila</name>
    <dbReference type="NCBI Taxonomy" id="1204385"/>
    <lineage>
        <taxon>Bacteria</taxon>
        <taxon>Bacillati</taxon>
        <taxon>Chloroflexota</taxon>
        <taxon>Caldilineae</taxon>
        <taxon>Caldilineales</taxon>
        <taxon>Caldilineaceae</taxon>
        <taxon>Litorilinea</taxon>
    </lineage>
</organism>
<dbReference type="Proteomes" id="UP000317371">
    <property type="component" value="Unassembled WGS sequence"/>
</dbReference>
<name>A0A540V9J7_9CHLR</name>
<dbReference type="RefSeq" id="WP_141612263.1">
    <property type="nucleotide sequence ID" value="NZ_VIGC02000041.1"/>
</dbReference>
<accession>A0A540V9J7</accession>